<dbReference type="EMBL" id="CP013987">
    <property type="protein sequence ID" value="ALZ86050.1"/>
    <property type="molecule type" value="Genomic_DNA"/>
</dbReference>
<evidence type="ECO:0000256" key="13">
    <source>
        <dbReference type="SAM" id="Phobius"/>
    </source>
</evidence>
<organism evidence="15 16">
    <name type="scientific">Pseudomonas oryzihabitans</name>
    <dbReference type="NCBI Taxonomy" id="47885"/>
    <lineage>
        <taxon>Bacteria</taxon>
        <taxon>Pseudomonadati</taxon>
        <taxon>Pseudomonadota</taxon>
        <taxon>Gammaproteobacteria</taxon>
        <taxon>Pseudomonadales</taxon>
        <taxon>Pseudomonadaceae</taxon>
        <taxon>Pseudomonas</taxon>
    </lineage>
</organism>
<evidence type="ECO:0000256" key="11">
    <source>
        <dbReference type="ARBA" id="ARBA00023136"/>
    </source>
</evidence>
<evidence type="ECO:0000256" key="12">
    <source>
        <dbReference type="ARBA" id="ARBA00037975"/>
    </source>
</evidence>
<evidence type="ECO:0000256" key="8">
    <source>
        <dbReference type="ARBA" id="ARBA00022982"/>
    </source>
</evidence>
<evidence type="ECO:0000256" key="9">
    <source>
        <dbReference type="ARBA" id="ARBA00022989"/>
    </source>
</evidence>
<keyword evidence="5" id="KW-0349">Heme</keyword>
<evidence type="ECO:0000256" key="2">
    <source>
        <dbReference type="ARBA" id="ARBA00004651"/>
    </source>
</evidence>
<evidence type="ECO:0000313" key="15">
    <source>
        <dbReference type="EMBL" id="ALZ86050.1"/>
    </source>
</evidence>
<dbReference type="PANTHER" id="PTHR30529">
    <property type="entry name" value="CYTOCHROME B561"/>
    <property type="match status" value="1"/>
</dbReference>
<evidence type="ECO:0000256" key="6">
    <source>
        <dbReference type="ARBA" id="ARBA00022692"/>
    </source>
</evidence>
<accession>A0A0U4WKQ8</accession>
<evidence type="ECO:0000256" key="7">
    <source>
        <dbReference type="ARBA" id="ARBA00022723"/>
    </source>
</evidence>
<dbReference type="PANTHER" id="PTHR30529:SF3">
    <property type="entry name" value="CYTOCHROME B561 HOMOLOG 1"/>
    <property type="match status" value="1"/>
</dbReference>
<feature type="transmembrane region" description="Helical" evidence="13">
    <location>
        <begin position="52"/>
        <end position="69"/>
    </location>
</feature>
<keyword evidence="3" id="KW-0813">Transport</keyword>
<comment type="subcellular location">
    <subcellularLocation>
        <location evidence="2">Cell membrane</location>
        <topology evidence="2">Multi-pass membrane protein</topology>
    </subcellularLocation>
</comment>
<dbReference type="GO" id="GO:0020037">
    <property type="term" value="F:heme binding"/>
    <property type="evidence" value="ECO:0007669"/>
    <property type="project" value="TreeGrafter"/>
</dbReference>
<evidence type="ECO:0000256" key="10">
    <source>
        <dbReference type="ARBA" id="ARBA00023004"/>
    </source>
</evidence>
<dbReference type="SUPFAM" id="SSF81342">
    <property type="entry name" value="Transmembrane di-heme cytochromes"/>
    <property type="match status" value="1"/>
</dbReference>
<feature type="transmembrane region" description="Helical" evidence="13">
    <location>
        <begin position="95"/>
        <end position="116"/>
    </location>
</feature>
<feature type="transmembrane region" description="Helical" evidence="13">
    <location>
        <begin position="152"/>
        <end position="170"/>
    </location>
</feature>
<keyword evidence="11 13" id="KW-0472">Membrane</keyword>
<evidence type="ECO:0000313" key="16">
    <source>
        <dbReference type="Proteomes" id="UP000064137"/>
    </source>
</evidence>
<name>A0A0U4WKQ8_9PSED</name>
<comment type="similarity">
    <text evidence="12">Belongs to the cytochrome b561 family.</text>
</comment>
<proteinExistence type="inferred from homology"/>
<dbReference type="Proteomes" id="UP000064137">
    <property type="component" value="Chromosome"/>
</dbReference>
<dbReference type="OrthoDB" id="8589936at2"/>
<evidence type="ECO:0000256" key="4">
    <source>
        <dbReference type="ARBA" id="ARBA00022475"/>
    </source>
</evidence>
<keyword evidence="10" id="KW-0408">Iron</keyword>
<dbReference type="GO" id="GO:0022904">
    <property type="term" value="P:respiratory electron transport chain"/>
    <property type="evidence" value="ECO:0007669"/>
    <property type="project" value="InterPro"/>
</dbReference>
<keyword evidence="4" id="KW-1003">Cell membrane</keyword>
<dbReference type="InterPro" id="IPR011577">
    <property type="entry name" value="Cyt_b561_bac/Ni-Hgenase"/>
</dbReference>
<dbReference type="GO" id="GO:0009055">
    <property type="term" value="F:electron transfer activity"/>
    <property type="evidence" value="ECO:0007669"/>
    <property type="project" value="InterPro"/>
</dbReference>
<dbReference type="GO" id="GO:0005886">
    <property type="term" value="C:plasma membrane"/>
    <property type="evidence" value="ECO:0007669"/>
    <property type="project" value="UniProtKB-SubCell"/>
</dbReference>
<protein>
    <submittedName>
        <fullName evidence="15">Cytochrome B</fullName>
    </submittedName>
</protein>
<dbReference type="GO" id="GO:0046872">
    <property type="term" value="F:metal ion binding"/>
    <property type="evidence" value="ECO:0007669"/>
    <property type="project" value="UniProtKB-KW"/>
</dbReference>
<keyword evidence="6 13" id="KW-0812">Transmembrane</keyword>
<comment type="cofactor">
    <cofactor evidence="1">
        <name>heme b</name>
        <dbReference type="ChEBI" id="CHEBI:60344"/>
    </cofactor>
</comment>
<keyword evidence="8" id="KW-0249">Electron transport</keyword>
<sequence>MPSASSLSRYARSARLLHWLMALLVLLAYVLITNRGQFERGSLERQWVTLGHFWVGLLVLLLVVPRLWVRQRHPVPPITPPLATGLERISRLTHYALYAFLLAQPLLGLFTVWLTIGEVKIPSSTLALPSPFAVDRELAQSLKGVHLWLGKAFYWVIGLHVLAALWHHLVRRDDTLRRML</sequence>
<evidence type="ECO:0000256" key="5">
    <source>
        <dbReference type="ARBA" id="ARBA00022617"/>
    </source>
</evidence>
<reference evidence="15 16" key="1">
    <citation type="submission" date="2016-01" db="EMBL/GenBank/DDBJ databases">
        <title>Annotation of Pseudomonas oryzihabitans USDA-ARS-USMARC-56511.</title>
        <authorList>
            <person name="Harhay G.P."/>
            <person name="Harhay D.M."/>
            <person name="Smith T.P.L."/>
            <person name="Bono J.L."/>
            <person name="Heaton M.P."/>
            <person name="Clawson M.L."/>
            <person name="Chitko-Mckown C.G."/>
            <person name="Capik S.F."/>
            <person name="DeDonder K.D."/>
            <person name="Apley M.D."/>
            <person name="Lubbers B.V."/>
            <person name="White B.J."/>
            <person name="Larson R.L."/>
        </authorList>
    </citation>
    <scope>NUCLEOTIDE SEQUENCE [LARGE SCALE GENOMIC DNA]</scope>
    <source>
        <strain evidence="15 16">USDA-ARS-USMARC-56511</strain>
    </source>
</reference>
<dbReference type="KEGG" id="por:APT59_18260"/>
<keyword evidence="7" id="KW-0479">Metal-binding</keyword>
<dbReference type="InterPro" id="IPR052168">
    <property type="entry name" value="Cytochrome_b561_oxidase"/>
</dbReference>
<dbReference type="Pfam" id="PF01292">
    <property type="entry name" value="Ni_hydr_CYTB"/>
    <property type="match status" value="1"/>
</dbReference>
<feature type="transmembrane region" description="Helical" evidence="13">
    <location>
        <begin position="16"/>
        <end position="32"/>
    </location>
</feature>
<dbReference type="InterPro" id="IPR016174">
    <property type="entry name" value="Di-haem_cyt_TM"/>
</dbReference>
<evidence type="ECO:0000256" key="1">
    <source>
        <dbReference type="ARBA" id="ARBA00001970"/>
    </source>
</evidence>
<dbReference type="RefSeq" id="WP_059316157.1">
    <property type="nucleotide sequence ID" value="NZ_CP013987.1"/>
</dbReference>
<keyword evidence="9 13" id="KW-1133">Transmembrane helix</keyword>
<gene>
    <name evidence="15" type="ORF">APT59_18260</name>
</gene>
<evidence type="ECO:0000256" key="3">
    <source>
        <dbReference type="ARBA" id="ARBA00022448"/>
    </source>
</evidence>
<evidence type="ECO:0000259" key="14">
    <source>
        <dbReference type="Pfam" id="PF01292"/>
    </source>
</evidence>
<feature type="domain" description="Cytochrome b561 bacterial/Ni-hydrogenase" evidence="14">
    <location>
        <begin position="9"/>
        <end position="180"/>
    </location>
</feature>
<dbReference type="AlphaFoldDB" id="A0A0U4WKQ8"/>